<dbReference type="OrthoDB" id="128665at2759"/>
<evidence type="ECO:0000256" key="11">
    <source>
        <dbReference type="ARBA" id="ARBA00022842"/>
    </source>
</evidence>
<dbReference type="SUPFAM" id="SSF53098">
    <property type="entry name" value="Ribonuclease H-like"/>
    <property type="match status" value="1"/>
</dbReference>
<dbReference type="PANTHER" id="PTHR10642">
    <property type="entry name" value="RIBONUCLEASE H1"/>
    <property type="match status" value="1"/>
</dbReference>
<protein>
    <recommendedName>
        <fullName evidence="6 12">Ribonuclease H</fullName>
        <shortName evidence="12">RNase H</shortName>
        <ecNumber evidence="5 12">3.1.26.4</ecNumber>
    </recommendedName>
</protein>
<comment type="catalytic activity">
    <reaction evidence="1 12">
        <text>Endonucleolytic cleavage to 5'-phosphomonoester.</text>
        <dbReference type="EC" id="3.1.26.4"/>
    </reaction>
</comment>
<keyword evidence="11 12" id="KW-0460">Magnesium</keyword>
<sequence>MGSKYYYAVMIGKEPGVYMTWPECQAQVKGFRNAQYKKFPTMEEAQAFVDSGGPAVKFNPPEPEPKFQATRVSISSQNKRESPFASDDIIPITRILPKRSRESSNISSSNSHSERPSKFQNTGLDRKPSYAKKEPYAVVYTDGASSNNGKHHARAGYGVYWGDNDPRNVSARLKGERQTNQRAEAMAVLRVLEDTKNSDKPLEIRTDSQYVINAVTVWYKNWVKKSWIASNGREVQNRDLFEPIVNLVKNRKADVKFTYVPGHSGFEGNEEADRLAVAGALLEN</sequence>
<dbReference type="FunFam" id="3.30.420.10:FF:000115">
    <property type="entry name" value="Ribonuclease H"/>
    <property type="match status" value="1"/>
</dbReference>
<dbReference type="SUPFAM" id="SSF55658">
    <property type="entry name" value="L9 N-domain-like"/>
    <property type="match status" value="1"/>
</dbReference>
<dbReference type="STRING" id="91626.A0A0C9N1A2"/>
<accession>A0A0C9N1A2</accession>
<dbReference type="GO" id="GO:0003676">
    <property type="term" value="F:nucleic acid binding"/>
    <property type="evidence" value="ECO:0007669"/>
    <property type="project" value="UniProtKB-UniRule"/>
</dbReference>
<dbReference type="InterPro" id="IPR011320">
    <property type="entry name" value="RNase_H1_N"/>
</dbReference>
<dbReference type="CDD" id="cd09280">
    <property type="entry name" value="RNase_HI_eukaryote_like"/>
    <property type="match status" value="1"/>
</dbReference>
<evidence type="ECO:0000256" key="3">
    <source>
        <dbReference type="ARBA" id="ARBA00004065"/>
    </source>
</evidence>
<evidence type="ECO:0000256" key="7">
    <source>
        <dbReference type="ARBA" id="ARBA00022722"/>
    </source>
</evidence>
<keyword evidence="8 12" id="KW-0479">Metal-binding</keyword>
<dbReference type="Pfam" id="PF01693">
    <property type="entry name" value="Cauli_VI"/>
    <property type="match status" value="1"/>
</dbReference>
<evidence type="ECO:0000256" key="4">
    <source>
        <dbReference type="ARBA" id="ARBA00005300"/>
    </source>
</evidence>
<keyword evidence="10 12" id="KW-0378">Hydrolase</keyword>
<comment type="function">
    <text evidence="3 12">Endonuclease that specifically degrades the RNA of RNA-DNA hybrids.</text>
</comment>
<feature type="region of interest" description="Disordered" evidence="13">
    <location>
        <begin position="59"/>
        <end position="127"/>
    </location>
</feature>
<dbReference type="PANTHER" id="PTHR10642:SF26">
    <property type="entry name" value="RIBONUCLEASE H1"/>
    <property type="match status" value="1"/>
</dbReference>
<evidence type="ECO:0000256" key="1">
    <source>
        <dbReference type="ARBA" id="ARBA00000077"/>
    </source>
</evidence>
<dbReference type="InterPro" id="IPR017067">
    <property type="entry name" value="RNase_H1_euk"/>
</dbReference>
<dbReference type="Pfam" id="PF00075">
    <property type="entry name" value="RNase_H"/>
    <property type="match status" value="1"/>
</dbReference>
<dbReference type="InterPro" id="IPR037056">
    <property type="entry name" value="RNase_H1_N_sf"/>
</dbReference>
<dbReference type="FunFam" id="3.40.970.10:FF:000002">
    <property type="entry name" value="Ribonuclease H"/>
    <property type="match status" value="1"/>
</dbReference>
<evidence type="ECO:0000313" key="16">
    <source>
        <dbReference type="Proteomes" id="UP000053815"/>
    </source>
</evidence>
<comment type="cofactor">
    <cofactor evidence="2 12">
        <name>Mg(2+)</name>
        <dbReference type="ChEBI" id="CHEBI:18420"/>
    </cofactor>
</comment>
<evidence type="ECO:0000259" key="14">
    <source>
        <dbReference type="PROSITE" id="PS50879"/>
    </source>
</evidence>
<keyword evidence="16" id="KW-1185">Reference proteome</keyword>
<reference evidence="15" key="1">
    <citation type="submission" date="2014-09" db="EMBL/GenBank/DDBJ databases">
        <title>Draft genome sequence of an oleaginous Mucoromycotina fungus Mucor ambiguus NBRC6742.</title>
        <authorList>
            <person name="Takeda I."/>
            <person name="Yamane N."/>
            <person name="Morita T."/>
            <person name="Tamano K."/>
            <person name="Machida M."/>
            <person name="Baker S."/>
            <person name="Koike H."/>
        </authorList>
    </citation>
    <scope>NUCLEOTIDE SEQUENCE</scope>
    <source>
        <strain evidence="15">NBRC 6742</strain>
    </source>
</reference>
<dbReference type="GO" id="GO:0000287">
    <property type="term" value="F:magnesium ion binding"/>
    <property type="evidence" value="ECO:0007669"/>
    <property type="project" value="UniProtKB-UniRule"/>
</dbReference>
<dbReference type="InterPro" id="IPR002156">
    <property type="entry name" value="RNaseH_domain"/>
</dbReference>
<dbReference type="EMBL" id="DF836489">
    <property type="protein sequence ID" value="GAN08343.1"/>
    <property type="molecule type" value="Genomic_DNA"/>
</dbReference>
<dbReference type="InterPro" id="IPR050092">
    <property type="entry name" value="RNase_H"/>
</dbReference>
<evidence type="ECO:0000256" key="12">
    <source>
        <dbReference type="PIRNR" id="PIRNR036852"/>
    </source>
</evidence>
<dbReference type="InterPro" id="IPR009027">
    <property type="entry name" value="Ribosomal_bL9/RNase_H1_N"/>
</dbReference>
<dbReference type="AlphaFoldDB" id="A0A0C9N1A2"/>
<keyword evidence="7 12" id="KW-0540">Nuclease</keyword>
<dbReference type="Proteomes" id="UP000053815">
    <property type="component" value="Unassembled WGS sequence"/>
</dbReference>
<evidence type="ECO:0000256" key="8">
    <source>
        <dbReference type="ARBA" id="ARBA00022723"/>
    </source>
</evidence>
<organism evidence="15">
    <name type="scientific">Mucor ambiguus</name>
    <dbReference type="NCBI Taxonomy" id="91626"/>
    <lineage>
        <taxon>Eukaryota</taxon>
        <taxon>Fungi</taxon>
        <taxon>Fungi incertae sedis</taxon>
        <taxon>Mucoromycota</taxon>
        <taxon>Mucoromycotina</taxon>
        <taxon>Mucoromycetes</taxon>
        <taxon>Mucorales</taxon>
        <taxon>Mucorineae</taxon>
        <taxon>Mucoraceae</taxon>
        <taxon>Mucor</taxon>
    </lineage>
</organism>
<dbReference type="Gene3D" id="3.40.970.10">
    <property type="entry name" value="Ribonuclease H1, N-terminal domain"/>
    <property type="match status" value="1"/>
</dbReference>
<evidence type="ECO:0000256" key="2">
    <source>
        <dbReference type="ARBA" id="ARBA00001946"/>
    </source>
</evidence>
<evidence type="ECO:0000256" key="13">
    <source>
        <dbReference type="SAM" id="MobiDB-lite"/>
    </source>
</evidence>
<proteinExistence type="inferred from homology"/>
<dbReference type="InterPro" id="IPR036397">
    <property type="entry name" value="RNaseH_sf"/>
</dbReference>
<dbReference type="PIRSF" id="PIRSF036852">
    <property type="entry name" value="Ribonuclease_H1_euk"/>
    <property type="match status" value="1"/>
</dbReference>
<dbReference type="InterPro" id="IPR012337">
    <property type="entry name" value="RNaseH-like_sf"/>
</dbReference>
<evidence type="ECO:0000313" key="15">
    <source>
        <dbReference type="EMBL" id="GAN08343.1"/>
    </source>
</evidence>
<feature type="domain" description="RNase H type-1" evidence="14">
    <location>
        <begin position="133"/>
        <end position="281"/>
    </location>
</feature>
<dbReference type="EC" id="3.1.26.4" evidence="5 12"/>
<dbReference type="GO" id="GO:0004523">
    <property type="term" value="F:RNA-DNA hybrid ribonuclease activity"/>
    <property type="evidence" value="ECO:0007669"/>
    <property type="project" value="UniProtKB-UniRule"/>
</dbReference>
<dbReference type="PROSITE" id="PS50879">
    <property type="entry name" value="RNASE_H_1"/>
    <property type="match status" value="1"/>
</dbReference>
<keyword evidence="9 12" id="KW-0255">Endonuclease</keyword>
<gene>
    <name evidence="15" type="ORF">MAM1_0200c07852</name>
</gene>
<dbReference type="GO" id="GO:0043137">
    <property type="term" value="P:DNA replication, removal of RNA primer"/>
    <property type="evidence" value="ECO:0007669"/>
    <property type="project" value="TreeGrafter"/>
</dbReference>
<evidence type="ECO:0000256" key="9">
    <source>
        <dbReference type="ARBA" id="ARBA00022759"/>
    </source>
</evidence>
<evidence type="ECO:0000256" key="10">
    <source>
        <dbReference type="ARBA" id="ARBA00022801"/>
    </source>
</evidence>
<name>A0A0C9N1A2_9FUNG</name>
<comment type="similarity">
    <text evidence="4 12">Belongs to the RNase H family.</text>
</comment>
<evidence type="ECO:0000256" key="5">
    <source>
        <dbReference type="ARBA" id="ARBA00012180"/>
    </source>
</evidence>
<evidence type="ECO:0000256" key="6">
    <source>
        <dbReference type="ARBA" id="ARBA00017721"/>
    </source>
</evidence>
<dbReference type="Gene3D" id="3.30.420.10">
    <property type="entry name" value="Ribonuclease H-like superfamily/Ribonuclease H"/>
    <property type="match status" value="1"/>
</dbReference>